<accession>F5ZCU7</accession>
<evidence type="ECO:0000313" key="1">
    <source>
        <dbReference type="EMBL" id="AEF03709.1"/>
    </source>
</evidence>
<gene>
    <name evidence="1" type="ordered locus">ambt_10935</name>
</gene>
<reference evidence="1 2" key="1">
    <citation type="journal article" date="2011" name="J. Bacteriol.">
        <title>Complete genome sequence of the polycyclic aromatic hydrocarbon-degrading bacterium Alteromonas sp. strain SN2.</title>
        <authorList>
            <person name="Jin H.M."/>
            <person name="Jeong H."/>
            <person name="Moon E.J."/>
            <person name="Math R.K."/>
            <person name="Lee K."/>
            <person name="Kim H.J."/>
            <person name="Jeon C.O."/>
            <person name="Oh T.K."/>
            <person name="Kim J.F."/>
        </authorList>
    </citation>
    <scope>NUCLEOTIDE SEQUENCE [LARGE SCALE GENOMIC DNA]</scope>
    <source>
        <strain evidence="2">JCM 17741 / KACC 18427 / KCTC 11700BP / SN2</strain>
    </source>
</reference>
<organism evidence="1 2">
    <name type="scientific">Alteromonas naphthalenivorans</name>
    <dbReference type="NCBI Taxonomy" id="715451"/>
    <lineage>
        <taxon>Bacteria</taxon>
        <taxon>Pseudomonadati</taxon>
        <taxon>Pseudomonadota</taxon>
        <taxon>Gammaproteobacteria</taxon>
        <taxon>Alteromonadales</taxon>
        <taxon>Alteromonadaceae</taxon>
        <taxon>Alteromonas/Salinimonas group</taxon>
        <taxon>Alteromonas</taxon>
    </lineage>
</organism>
<dbReference type="Proteomes" id="UP000000683">
    <property type="component" value="Chromosome"/>
</dbReference>
<proteinExistence type="predicted"/>
<dbReference type="AlphaFoldDB" id="F5ZCU7"/>
<evidence type="ECO:0000313" key="2">
    <source>
        <dbReference type="Proteomes" id="UP000000683"/>
    </source>
</evidence>
<name>F5ZCU7_ALTNA</name>
<keyword evidence="2" id="KW-1185">Reference proteome</keyword>
<dbReference type="KEGG" id="alt:ambt_10935"/>
<dbReference type="RefSeq" id="WP_013784641.1">
    <property type="nucleotide sequence ID" value="NC_015554.1"/>
</dbReference>
<dbReference type="HOGENOM" id="CLU_140176_9_5_6"/>
<sequence length="74" mass="8512">MTVTNHNEQIKPILKSKEFANLIGIHEDNLRKSRSTGYLLGRKAPAHVKLGRMIRYKREDIIAWIDEARVEVAA</sequence>
<protein>
    <submittedName>
        <fullName evidence="1">Uncharacterized protein</fullName>
    </submittedName>
</protein>
<dbReference type="EMBL" id="CP002339">
    <property type="protein sequence ID" value="AEF03709.1"/>
    <property type="molecule type" value="Genomic_DNA"/>
</dbReference>
<dbReference type="eggNOG" id="ENOG5033EIM">
    <property type="taxonomic scope" value="Bacteria"/>
</dbReference>